<dbReference type="Proteomes" id="UP001267638">
    <property type="component" value="Unassembled WGS sequence"/>
</dbReference>
<comment type="similarity">
    <text evidence="2">Belongs to the short-chain dehydrogenases/reductases (SDR) family.</text>
</comment>
<protein>
    <submittedName>
        <fullName evidence="3">NAD(P)-dependent dehydrogenase (Short-subunit alcohol dehydrogenase family)</fullName>
    </submittedName>
</protein>
<reference evidence="3 4" key="1">
    <citation type="submission" date="2023-07" db="EMBL/GenBank/DDBJ databases">
        <title>Sorghum-associated microbial communities from plants grown in Nebraska, USA.</title>
        <authorList>
            <person name="Schachtman D."/>
        </authorList>
    </citation>
    <scope>NUCLEOTIDE SEQUENCE [LARGE SCALE GENOMIC DNA]</scope>
    <source>
        <strain evidence="3 4">4256</strain>
    </source>
</reference>
<dbReference type="RefSeq" id="WP_310225308.1">
    <property type="nucleotide sequence ID" value="NZ_JAVDWV010000011.1"/>
</dbReference>
<name>A0ABU1X2E0_SPHXE</name>
<keyword evidence="1" id="KW-0560">Oxidoreductase</keyword>
<proteinExistence type="inferred from homology"/>
<evidence type="ECO:0000256" key="2">
    <source>
        <dbReference type="RuleBase" id="RU000363"/>
    </source>
</evidence>
<dbReference type="InterPro" id="IPR036291">
    <property type="entry name" value="NAD(P)-bd_dom_sf"/>
</dbReference>
<dbReference type="PRINTS" id="PR00081">
    <property type="entry name" value="GDHRDH"/>
</dbReference>
<evidence type="ECO:0000256" key="1">
    <source>
        <dbReference type="ARBA" id="ARBA00023002"/>
    </source>
</evidence>
<dbReference type="InterPro" id="IPR002347">
    <property type="entry name" value="SDR_fam"/>
</dbReference>
<dbReference type="InterPro" id="IPR020904">
    <property type="entry name" value="Sc_DH/Rdtase_CS"/>
</dbReference>
<evidence type="ECO:0000313" key="3">
    <source>
        <dbReference type="EMBL" id="MDR7155734.1"/>
    </source>
</evidence>
<dbReference type="PANTHER" id="PTHR43658">
    <property type="entry name" value="SHORT-CHAIN DEHYDROGENASE/REDUCTASE"/>
    <property type="match status" value="1"/>
</dbReference>
<sequence>MKLQSTAAIVTGGASGLGAATARTLAAGGAKVAIFDLNDALGEAIAAEIGGTFFRVNVTSEDDVIGALDAAEQANGIARVLVNCAGISVPTKTIQRDGSPHPLDSFRKVVEINLVGTYNVASKFAAGLARAEPIDGERGVIINTASVAAFDGQIGQCSYGASKAAIAGLTLPLARDLASVLIRVNTIAPGVFMTPILESLSTEALASLGKQVPMPARLGRPEEYAELAAQIVSNGYLNGETIRIDGTIRMAPR</sequence>
<dbReference type="Gene3D" id="3.40.50.720">
    <property type="entry name" value="NAD(P)-binding Rossmann-like Domain"/>
    <property type="match status" value="1"/>
</dbReference>
<accession>A0ABU1X2E0</accession>
<dbReference type="EMBL" id="JAVDWV010000011">
    <property type="protein sequence ID" value="MDR7155734.1"/>
    <property type="molecule type" value="Genomic_DNA"/>
</dbReference>
<comment type="caution">
    <text evidence="3">The sequence shown here is derived from an EMBL/GenBank/DDBJ whole genome shotgun (WGS) entry which is preliminary data.</text>
</comment>
<dbReference type="SUPFAM" id="SSF51735">
    <property type="entry name" value="NAD(P)-binding Rossmann-fold domains"/>
    <property type="match status" value="1"/>
</dbReference>
<dbReference type="PRINTS" id="PR00080">
    <property type="entry name" value="SDRFAMILY"/>
</dbReference>
<dbReference type="PANTHER" id="PTHR43658:SF8">
    <property type="entry name" value="17-BETA-HYDROXYSTEROID DEHYDROGENASE 14-RELATED"/>
    <property type="match status" value="1"/>
</dbReference>
<dbReference type="PROSITE" id="PS00061">
    <property type="entry name" value="ADH_SHORT"/>
    <property type="match status" value="1"/>
</dbReference>
<organism evidence="3 4">
    <name type="scientific">Sphingobium xenophagum</name>
    <dbReference type="NCBI Taxonomy" id="121428"/>
    <lineage>
        <taxon>Bacteria</taxon>
        <taxon>Pseudomonadati</taxon>
        <taxon>Pseudomonadota</taxon>
        <taxon>Alphaproteobacteria</taxon>
        <taxon>Sphingomonadales</taxon>
        <taxon>Sphingomonadaceae</taxon>
        <taxon>Sphingobium</taxon>
    </lineage>
</organism>
<dbReference type="Pfam" id="PF00106">
    <property type="entry name" value="adh_short"/>
    <property type="match status" value="1"/>
</dbReference>
<keyword evidence="4" id="KW-1185">Reference proteome</keyword>
<gene>
    <name evidence="3" type="ORF">J2W40_002570</name>
</gene>
<evidence type="ECO:0000313" key="4">
    <source>
        <dbReference type="Proteomes" id="UP001267638"/>
    </source>
</evidence>